<keyword evidence="1" id="KW-0862">Zinc</keyword>
<feature type="region of interest" description="Disordered" evidence="2">
    <location>
        <begin position="1"/>
        <end position="33"/>
    </location>
</feature>
<dbReference type="GO" id="GO:0008270">
    <property type="term" value="F:zinc ion binding"/>
    <property type="evidence" value="ECO:0007669"/>
    <property type="project" value="UniProtKB-KW"/>
</dbReference>
<feature type="domain" description="C2H2-type" evidence="3">
    <location>
        <begin position="43"/>
        <end position="65"/>
    </location>
</feature>
<protein>
    <recommendedName>
        <fullName evidence="3">C2H2-type domain-containing protein</fullName>
    </recommendedName>
</protein>
<feature type="compositionally biased region" description="Low complexity" evidence="2">
    <location>
        <begin position="109"/>
        <end position="123"/>
    </location>
</feature>
<keyword evidence="1" id="KW-0863">Zinc-finger</keyword>
<accession>A0A138ZZ65</accession>
<feature type="compositionally biased region" description="Basic residues" evidence="2">
    <location>
        <begin position="85"/>
        <end position="94"/>
    </location>
</feature>
<dbReference type="InterPro" id="IPR013087">
    <property type="entry name" value="Znf_C2H2_type"/>
</dbReference>
<sequence>MDSPPRTVSIRHSLASPSPANMSAQHKGSFRLSPIEGIPTRAFRCPACGRTFTRKDVMLRHQKRVTCKLNRLVGLDPQPPEKAPRRASKPPRGRPRNEDMVEHIDVPMSAHPQQSTSPSHSSPPNSPSPLSPSSMPARPFLPRSVSMDHRSLPLPAHPAPYIPARRESVPLPALSPSTIDGTMRQFAQEFEERTWPSHQATNYEPSTSQLVTIPPRGIPGSQQDHTWPPVANYHSSTSSSLQLVTIPLPPRGVPGSQRWASRSPPGGQYSPFSPAFLEPFPVS</sequence>
<feature type="compositionally biased region" description="Basic and acidic residues" evidence="2">
    <location>
        <begin position="95"/>
        <end position="105"/>
    </location>
</feature>
<keyword evidence="5" id="KW-1185">Reference proteome</keyword>
<dbReference type="EMBL" id="KQ965849">
    <property type="protein sequence ID" value="KXS09802.1"/>
    <property type="molecule type" value="Genomic_DNA"/>
</dbReference>
<feature type="non-terminal residue" evidence="4">
    <location>
        <position position="283"/>
    </location>
</feature>
<name>A0A138ZZ65_GONPJ</name>
<reference evidence="4 5" key="1">
    <citation type="journal article" date="2015" name="Genome Biol. Evol.">
        <title>Phylogenomic analyses indicate that early fungi evolved digesting cell walls of algal ancestors of land plants.</title>
        <authorList>
            <person name="Chang Y."/>
            <person name="Wang S."/>
            <person name="Sekimoto S."/>
            <person name="Aerts A.L."/>
            <person name="Choi C."/>
            <person name="Clum A."/>
            <person name="LaButti K.M."/>
            <person name="Lindquist E.A."/>
            <person name="Yee Ngan C."/>
            <person name="Ohm R.A."/>
            <person name="Salamov A.A."/>
            <person name="Grigoriev I.V."/>
            <person name="Spatafora J.W."/>
            <person name="Berbee M.L."/>
        </authorList>
    </citation>
    <scope>NUCLEOTIDE SEQUENCE [LARGE SCALE GENOMIC DNA]</scope>
    <source>
        <strain evidence="4 5">JEL478</strain>
    </source>
</reference>
<dbReference type="Proteomes" id="UP000070544">
    <property type="component" value="Unassembled WGS sequence"/>
</dbReference>
<evidence type="ECO:0000313" key="5">
    <source>
        <dbReference type="Proteomes" id="UP000070544"/>
    </source>
</evidence>
<evidence type="ECO:0000313" key="4">
    <source>
        <dbReference type="EMBL" id="KXS09802.1"/>
    </source>
</evidence>
<dbReference type="PROSITE" id="PS50157">
    <property type="entry name" value="ZINC_FINGER_C2H2_2"/>
    <property type="match status" value="1"/>
</dbReference>
<evidence type="ECO:0000259" key="3">
    <source>
        <dbReference type="PROSITE" id="PS50157"/>
    </source>
</evidence>
<keyword evidence="1" id="KW-0479">Metal-binding</keyword>
<dbReference type="InterPro" id="IPR036236">
    <property type="entry name" value="Znf_C2H2_sf"/>
</dbReference>
<organism evidence="4 5">
    <name type="scientific">Gonapodya prolifera (strain JEL478)</name>
    <name type="common">Monoblepharis prolifera</name>
    <dbReference type="NCBI Taxonomy" id="1344416"/>
    <lineage>
        <taxon>Eukaryota</taxon>
        <taxon>Fungi</taxon>
        <taxon>Fungi incertae sedis</taxon>
        <taxon>Chytridiomycota</taxon>
        <taxon>Chytridiomycota incertae sedis</taxon>
        <taxon>Monoblepharidomycetes</taxon>
        <taxon>Monoblepharidales</taxon>
        <taxon>Gonapodyaceae</taxon>
        <taxon>Gonapodya</taxon>
    </lineage>
</organism>
<dbReference type="AlphaFoldDB" id="A0A138ZZ65"/>
<dbReference type="Gene3D" id="3.30.160.60">
    <property type="entry name" value="Classic Zinc Finger"/>
    <property type="match status" value="1"/>
</dbReference>
<dbReference type="SUPFAM" id="SSF57667">
    <property type="entry name" value="beta-beta-alpha zinc fingers"/>
    <property type="match status" value="1"/>
</dbReference>
<gene>
    <name evidence="4" type="ORF">M427DRAFT_74973</name>
</gene>
<dbReference type="OrthoDB" id="1405595at2759"/>
<feature type="compositionally biased region" description="Polar residues" evidence="2">
    <location>
        <begin position="15"/>
        <end position="26"/>
    </location>
</feature>
<evidence type="ECO:0000256" key="1">
    <source>
        <dbReference type="PROSITE-ProRule" id="PRU00042"/>
    </source>
</evidence>
<proteinExistence type="predicted"/>
<feature type="region of interest" description="Disordered" evidence="2">
    <location>
        <begin position="70"/>
        <end position="151"/>
    </location>
</feature>
<evidence type="ECO:0000256" key="2">
    <source>
        <dbReference type="SAM" id="MobiDB-lite"/>
    </source>
</evidence>
<feature type="region of interest" description="Disordered" evidence="2">
    <location>
        <begin position="245"/>
        <end position="283"/>
    </location>
</feature>